<dbReference type="OrthoDB" id="5801at10239"/>
<feature type="domain" description="MSV199" evidence="2">
    <location>
        <begin position="72"/>
        <end position="217"/>
    </location>
</feature>
<evidence type="ECO:0000259" key="2">
    <source>
        <dbReference type="Pfam" id="PF10553"/>
    </source>
</evidence>
<name>A0A916KP07_9POXV</name>
<proteinExistence type="predicted"/>
<dbReference type="GeneID" id="15614050"/>
<evidence type="ECO:0000313" key="3">
    <source>
        <dbReference type="EMBL" id="CCU55442.1"/>
    </source>
</evidence>
<dbReference type="Proteomes" id="UP000792575">
    <property type="component" value="Genome"/>
</dbReference>
<sequence>MNSIKYNDINIKIENNKYNVKDIFICLDYNNYEEHFGNNEDRYYSLKLIKKIFKDNEKEKNLVKYLEVNVLMDIFTFIDYNNYDLKLGKWFTDIWYPLYEKRDILITNNLLLYVFNGISVGGLSPPLDYRNIKKKFKDILNHHNIEYKIINYEQIITNFKYYIDNIKNDIISIKPNNLSKSVWFILSVRNFKSLIMRLNTKIAQEIREYYISLEEILYDYSKYINEYNIIKIKNVKNKEIEEHKMELIKANKKALMINKFMNNTVIKSNKLEWIYIASTDQYQQDKLYKIGSTERLHKRIKYYQTGRPDEYYYIWVKPCYNSKDLDYNIQNLLKDFKYKTNKELYHGIFIDDLVNIVEFIINNYDKTLEYIYDFIKNKLQNSIIKDPIIKKPLDIKSISYNIGNYTETINIEEENNNLIRQELFNFLETIEDKCIIKRSDLLNKLKINMNKIDMWKELKNTLNWKTGKDLLKYNNKEFYLCY</sequence>
<dbReference type="RefSeq" id="YP_008003944.1">
    <property type="nucleotide sequence ID" value="NC_021247.1"/>
</dbReference>
<keyword evidence="4" id="KW-1185">Reference proteome</keyword>
<dbReference type="KEGG" id="vg:15614050"/>
<dbReference type="EMBL" id="HF679131">
    <property type="protein sequence ID" value="CCU55442.1"/>
    <property type="molecule type" value="Genomic_DNA"/>
</dbReference>
<organism evidence="3 4">
    <name type="scientific">Adoxophyes honmai entomopoxvirus 'L'</name>
    <dbReference type="NCBI Taxonomy" id="1293540"/>
    <lineage>
        <taxon>Viruses</taxon>
        <taxon>Varidnaviria</taxon>
        <taxon>Bamfordvirae</taxon>
        <taxon>Nucleocytoviricota</taxon>
        <taxon>Pokkesviricetes</taxon>
        <taxon>Chitovirales</taxon>
        <taxon>Poxviridae</taxon>
        <taxon>Entomopoxvirinae</taxon>
        <taxon>Betaentomopoxvirus</taxon>
        <taxon>Betaentomopoxvirus ahonmai</taxon>
    </lineage>
</organism>
<dbReference type="InterPro" id="IPR018879">
    <property type="entry name" value="MSV199_dom"/>
</dbReference>
<protein>
    <submittedName>
        <fullName evidence="3">N1R/p28-like protein</fullName>
    </submittedName>
</protein>
<feature type="domain" description="Bacteriophage T5 Orf172 DNA-binding" evidence="1">
    <location>
        <begin position="273"/>
        <end position="358"/>
    </location>
</feature>
<evidence type="ECO:0000313" key="4">
    <source>
        <dbReference type="Proteomes" id="UP000792575"/>
    </source>
</evidence>
<reference evidence="3" key="1">
    <citation type="journal article" date="2013" name="J. Virol.">
        <title>New Insights into the Evolution of Entomopoxvirinae from the Complete Genome Sequences of Four Entomopoxviruses Infecting Adoxophyes honmai, Choristoneura biennis, Choristoneura rosaceana, and Mythimna separata.</title>
        <authorList>
            <person name="Theze J."/>
            <person name="Takatsuka J."/>
            <person name="Li Z."/>
            <person name="Gallais J."/>
            <person name="Doucet D."/>
            <person name="Arif B."/>
            <person name="Nakai M."/>
            <person name="Herniou E.A."/>
        </authorList>
    </citation>
    <scope>NUCLEOTIDE SEQUENCE</scope>
    <source>
        <strain evidence="3">Tokyo</strain>
    </source>
</reference>
<evidence type="ECO:0000259" key="1">
    <source>
        <dbReference type="Pfam" id="PF10544"/>
    </source>
</evidence>
<dbReference type="InterPro" id="IPR018306">
    <property type="entry name" value="Phage_T5_Orf172_DNA-bd"/>
</dbReference>
<dbReference type="Pfam" id="PF10544">
    <property type="entry name" value="T5orf172"/>
    <property type="match status" value="1"/>
</dbReference>
<gene>
    <name evidence="3" type="ORF">AHEV_121</name>
</gene>
<accession>A0A916KP07</accession>
<dbReference type="Pfam" id="PF10553">
    <property type="entry name" value="MSV199"/>
    <property type="match status" value="1"/>
</dbReference>